<gene>
    <name evidence="5" type="ORF">QWI16_12045</name>
</gene>
<evidence type="ECO:0000256" key="2">
    <source>
        <dbReference type="ARBA" id="ARBA00022737"/>
    </source>
</evidence>
<keyword evidence="3" id="KW-0325">Glycoprotein</keyword>
<dbReference type="InterPro" id="IPR013517">
    <property type="entry name" value="FG-GAP"/>
</dbReference>
<dbReference type="RefSeq" id="WP_302713442.1">
    <property type="nucleotide sequence ID" value="NZ_JAULRT010000059.1"/>
</dbReference>
<dbReference type="PROSITE" id="PS51257">
    <property type="entry name" value="PROKAR_LIPOPROTEIN"/>
    <property type="match status" value="1"/>
</dbReference>
<keyword evidence="2" id="KW-0677">Repeat</keyword>
<dbReference type="InterPro" id="IPR028994">
    <property type="entry name" value="Integrin_alpha_N"/>
</dbReference>
<protein>
    <recommendedName>
        <fullName evidence="7">Fibronectin type-III domain-containing protein</fullName>
    </recommendedName>
</protein>
<dbReference type="InterPro" id="IPR003961">
    <property type="entry name" value="FN3_dom"/>
</dbReference>
<evidence type="ECO:0008006" key="7">
    <source>
        <dbReference type="Google" id="ProtNLM"/>
    </source>
</evidence>
<reference evidence="5" key="1">
    <citation type="submission" date="2023-07" db="EMBL/GenBank/DDBJ databases">
        <title>Gilvimarinus algae sp. nov., isolated from the surface of Kelp.</title>
        <authorList>
            <person name="Sun Y.Y."/>
            <person name="Gong Y."/>
            <person name="Du Z.J."/>
        </authorList>
    </citation>
    <scope>NUCLEOTIDE SEQUENCE</scope>
    <source>
        <strain evidence="5">SDUM040014</strain>
    </source>
</reference>
<dbReference type="InterPro" id="IPR036116">
    <property type="entry name" value="FN3_sf"/>
</dbReference>
<dbReference type="CDD" id="cd00063">
    <property type="entry name" value="FN3"/>
    <property type="match status" value="1"/>
</dbReference>
<evidence type="ECO:0000313" key="5">
    <source>
        <dbReference type="EMBL" id="MDO3382901.1"/>
    </source>
</evidence>
<keyword evidence="1 4" id="KW-0732">Signal</keyword>
<evidence type="ECO:0000313" key="6">
    <source>
        <dbReference type="Proteomes" id="UP001168380"/>
    </source>
</evidence>
<feature type="chain" id="PRO_5047256999" description="Fibronectin type-III domain-containing protein" evidence="4">
    <location>
        <begin position="23"/>
        <end position="628"/>
    </location>
</feature>
<dbReference type="SUPFAM" id="SSF49265">
    <property type="entry name" value="Fibronectin type III"/>
    <property type="match status" value="1"/>
</dbReference>
<name>A0ABT8TJS2_9GAMM</name>
<accession>A0ABT8TJS2</accession>
<sequence length="628" mass="66206">MANSTFKLGSWLLGGLLATSLAGCGSDDDDNGASAQKPGAASVTTEVSTKSLTLSWDPVAGADSYRVYHDPDGSSGLDDISGALSGTEYQVSLAAHLTDWEDGRFVVEACNSAGCTPSGDLFIEDAVLDAIGYFKAASADNDAAYGFSLALSENGSTLAVGSPRYDLSESDFLADDSGTVYLYAREDGDWVLRHQFKNPAAEDSARDYFGYSVSLSADGTKLLISAPQEDGGGRTINEPDRSKGRLNSGAAFLYESINGQWQETTYFKASNADTDDYFGIRAILTPDGNTALVSAPFEASNDAGINGNQDDNSIPQAGAVYAFENANGEWAQTHYIKPAIPSQPERFCFDPRPGNNECYERAPSRFGYGLGVSNDGNTLAIGAPGDGSITSGINGSMDDYRGKNSGAVFILRKDQGVWEHTDYIKSSNPDIDDEFGYSLALSADGNTLAVGAPYEDSLHTGVTAQSQLDNLDFTNEQETEQDSGAAYLFSFDGSNWAQTSFIKAQHADENDLFGFSISLDAEGKILAVGVPRDDSEARGISELWSNGSDPAAGGAYVYRNLTGEAWTLGNYVKASNTDANDTFGRSLTLSADGATLAVAATGEDSRATGVNGDQADDTGDATGAVYLY</sequence>
<proteinExistence type="predicted"/>
<dbReference type="PANTHER" id="PTHR36220:SF1">
    <property type="entry name" value="GAMMA TUBULIN COMPLEX COMPONENT C-TERMINAL DOMAIN-CONTAINING PROTEIN"/>
    <property type="match status" value="1"/>
</dbReference>
<keyword evidence="6" id="KW-1185">Reference proteome</keyword>
<evidence type="ECO:0000256" key="1">
    <source>
        <dbReference type="ARBA" id="ARBA00022729"/>
    </source>
</evidence>
<dbReference type="InterPro" id="IPR013519">
    <property type="entry name" value="Int_alpha_beta-p"/>
</dbReference>
<evidence type="ECO:0000256" key="4">
    <source>
        <dbReference type="SAM" id="SignalP"/>
    </source>
</evidence>
<evidence type="ECO:0000256" key="3">
    <source>
        <dbReference type="ARBA" id="ARBA00023180"/>
    </source>
</evidence>
<dbReference type="SMART" id="SM00191">
    <property type="entry name" value="Int_alpha"/>
    <property type="match status" value="5"/>
</dbReference>
<organism evidence="5 6">
    <name type="scientific">Gilvimarinus algae</name>
    <dbReference type="NCBI Taxonomy" id="3058037"/>
    <lineage>
        <taxon>Bacteria</taxon>
        <taxon>Pseudomonadati</taxon>
        <taxon>Pseudomonadota</taxon>
        <taxon>Gammaproteobacteria</taxon>
        <taxon>Cellvibrionales</taxon>
        <taxon>Cellvibrionaceae</taxon>
        <taxon>Gilvimarinus</taxon>
    </lineage>
</organism>
<dbReference type="Proteomes" id="UP001168380">
    <property type="component" value="Unassembled WGS sequence"/>
</dbReference>
<dbReference type="EMBL" id="JAULRT010000059">
    <property type="protein sequence ID" value="MDO3382901.1"/>
    <property type="molecule type" value="Genomic_DNA"/>
</dbReference>
<comment type="caution">
    <text evidence="5">The sequence shown here is derived from an EMBL/GenBank/DDBJ whole genome shotgun (WGS) entry which is preliminary data.</text>
</comment>
<dbReference type="SUPFAM" id="SSF82171">
    <property type="entry name" value="DPP6 N-terminal domain-like"/>
    <property type="match status" value="1"/>
</dbReference>
<dbReference type="PANTHER" id="PTHR36220">
    <property type="entry name" value="UNNAMED PRODUCT"/>
    <property type="match status" value="1"/>
</dbReference>
<dbReference type="Pfam" id="PF14312">
    <property type="entry name" value="FG-GAP_2"/>
    <property type="match status" value="1"/>
</dbReference>
<feature type="signal peptide" evidence="4">
    <location>
        <begin position="1"/>
        <end position="22"/>
    </location>
</feature>
<dbReference type="Gene3D" id="2.130.10.130">
    <property type="entry name" value="Integrin alpha, N-terminal"/>
    <property type="match status" value="3"/>
</dbReference>